<gene>
    <name evidence="2" type="ORF">EGYM00163_LOCUS29144</name>
</gene>
<dbReference type="AlphaFoldDB" id="A0A7S4FX43"/>
<accession>A0A7S4FX43</accession>
<name>A0A7S4FX43_9EUGL</name>
<sequence>MPLRKAHDSPPAPQKQHHRHVTQGKALTSQTMQLQNGWRSGGGEREAVGDGALSPKGTGIHHHRQAQAWARAPWCPPSPLRHRPNDLQITSSGACGLRGPPGGQVLRAGEIGLGLSGGLPTAHSVRQCEGV</sequence>
<proteinExistence type="predicted"/>
<dbReference type="EMBL" id="HBJA01083515">
    <property type="protein sequence ID" value="CAE0817976.1"/>
    <property type="molecule type" value="Transcribed_RNA"/>
</dbReference>
<evidence type="ECO:0000313" key="2">
    <source>
        <dbReference type="EMBL" id="CAE0817976.1"/>
    </source>
</evidence>
<feature type="region of interest" description="Disordered" evidence="1">
    <location>
        <begin position="1"/>
        <end position="101"/>
    </location>
</feature>
<protein>
    <submittedName>
        <fullName evidence="2">Uncharacterized protein</fullName>
    </submittedName>
</protein>
<evidence type="ECO:0000256" key="1">
    <source>
        <dbReference type="SAM" id="MobiDB-lite"/>
    </source>
</evidence>
<feature type="compositionally biased region" description="Polar residues" evidence="1">
    <location>
        <begin position="25"/>
        <end position="38"/>
    </location>
</feature>
<reference evidence="2" key="1">
    <citation type="submission" date="2021-01" db="EMBL/GenBank/DDBJ databases">
        <authorList>
            <person name="Corre E."/>
            <person name="Pelletier E."/>
            <person name="Niang G."/>
            <person name="Scheremetjew M."/>
            <person name="Finn R."/>
            <person name="Kale V."/>
            <person name="Holt S."/>
            <person name="Cochrane G."/>
            <person name="Meng A."/>
            <person name="Brown T."/>
            <person name="Cohen L."/>
        </authorList>
    </citation>
    <scope>NUCLEOTIDE SEQUENCE</scope>
    <source>
        <strain evidence="2">CCMP1594</strain>
    </source>
</reference>
<organism evidence="2">
    <name type="scientific">Eutreptiella gymnastica</name>
    <dbReference type="NCBI Taxonomy" id="73025"/>
    <lineage>
        <taxon>Eukaryota</taxon>
        <taxon>Discoba</taxon>
        <taxon>Euglenozoa</taxon>
        <taxon>Euglenida</taxon>
        <taxon>Spirocuta</taxon>
        <taxon>Euglenophyceae</taxon>
        <taxon>Eutreptiales</taxon>
        <taxon>Eutreptiaceae</taxon>
        <taxon>Eutreptiella</taxon>
    </lineage>
</organism>